<organism evidence="2 3">
    <name type="scientific">Mycena metata</name>
    <dbReference type="NCBI Taxonomy" id="1033252"/>
    <lineage>
        <taxon>Eukaryota</taxon>
        <taxon>Fungi</taxon>
        <taxon>Dikarya</taxon>
        <taxon>Basidiomycota</taxon>
        <taxon>Agaricomycotina</taxon>
        <taxon>Agaricomycetes</taxon>
        <taxon>Agaricomycetidae</taxon>
        <taxon>Agaricales</taxon>
        <taxon>Marasmiineae</taxon>
        <taxon>Mycenaceae</taxon>
        <taxon>Mycena</taxon>
    </lineage>
</organism>
<dbReference type="Proteomes" id="UP001215598">
    <property type="component" value="Unassembled WGS sequence"/>
</dbReference>
<evidence type="ECO:0000313" key="2">
    <source>
        <dbReference type="EMBL" id="KAJ7719119.1"/>
    </source>
</evidence>
<feature type="compositionally biased region" description="Pro residues" evidence="1">
    <location>
        <begin position="222"/>
        <end position="234"/>
    </location>
</feature>
<dbReference type="EMBL" id="JARKIB010000256">
    <property type="protein sequence ID" value="KAJ7719119.1"/>
    <property type="molecule type" value="Genomic_DNA"/>
</dbReference>
<evidence type="ECO:0000313" key="3">
    <source>
        <dbReference type="Proteomes" id="UP001215598"/>
    </source>
</evidence>
<name>A0AAD7HG97_9AGAR</name>
<gene>
    <name evidence="2" type="ORF">B0H16DRAFT_410466</name>
</gene>
<accession>A0AAD7HG97</accession>
<feature type="region of interest" description="Disordered" evidence="1">
    <location>
        <begin position="222"/>
        <end position="245"/>
    </location>
</feature>
<evidence type="ECO:0000256" key="1">
    <source>
        <dbReference type="SAM" id="MobiDB-lite"/>
    </source>
</evidence>
<comment type="caution">
    <text evidence="2">The sequence shown here is derived from an EMBL/GenBank/DDBJ whole genome shotgun (WGS) entry which is preliminary data.</text>
</comment>
<reference evidence="2" key="1">
    <citation type="submission" date="2023-03" db="EMBL/GenBank/DDBJ databases">
        <title>Massive genome expansion in bonnet fungi (Mycena s.s.) driven by repeated elements and novel gene families across ecological guilds.</title>
        <authorList>
            <consortium name="Lawrence Berkeley National Laboratory"/>
            <person name="Harder C.B."/>
            <person name="Miyauchi S."/>
            <person name="Viragh M."/>
            <person name="Kuo A."/>
            <person name="Thoen E."/>
            <person name="Andreopoulos B."/>
            <person name="Lu D."/>
            <person name="Skrede I."/>
            <person name="Drula E."/>
            <person name="Henrissat B."/>
            <person name="Morin E."/>
            <person name="Kohler A."/>
            <person name="Barry K."/>
            <person name="LaButti K."/>
            <person name="Morin E."/>
            <person name="Salamov A."/>
            <person name="Lipzen A."/>
            <person name="Mereny Z."/>
            <person name="Hegedus B."/>
            <person name="Baldrian P."/>
            <person name="Stursova M."/>
            <person name="Weitz H."/>
            <person name="Taylor A."/>
            <person name="Grigoriev I.V."/>
            <person name="Nagy L.G."/>
            <person name="Martin F."/>
            <person name="Kauserud H."/>
        </authorList>
    </citation>
    <scope>NUCLEOTIDE SEQUENCE</scope>
    <source>
        <strain evidence="2">CBHHK182m</strain>
    </source>
</reference>
<protein>
    <submittedName>
        <fullName evidence="2">Uncharacterized protein</fullName>
    </submittedName>
</protein>
<sequence>MSCDWPPPSVFAFSATIPGPTALSPCSPSTHLTCAPPPARPSFYGSLFWPHTCASSARENRSRGHHVALTAQSSVPLHPFLLYASPRPTLADFAPVARVDERFVALPGRLNPKTPCRLICSSDPIHGLSVCFSRLAMSPALVRSGVYLPHIDVDVSVSLYAYDLSAADRALIWHRCIDARRLCGVLLNPYPAHHIYLVLSALLFPCVHRPLDRSAPGSPHPLIHPSPPFPPPTSPYHISHHEKYY</sequence>
<keyword evidence="3" id="KW-1185">Reference proteome</keyword>
<dbReference type="AlphaFoldDB" id="A0AAD7HG97"/>
<proteinExistence type="predicted"/>